<evidence type="ECO:0000256" key="1">
    <source>
        <dbReference type="ARBA" id="ARBA00004127"/>
    </source>
</evidence>
<feature type="transmembrane region" description="Helical" evidence="6">
    <location>
        <begin position="365"/>
        <end position="386"/>
    </location>
</feature>
<dbReference type="EMBL" id="JANBTW010000074">
    <property type="protein sequence ID" value="KAJ2672934.1"/>
    <property type="molecule type" value="Genomic_DNA"/>
</dbReference>
<dbReference type="PANTHER" id="PTHR23501">
    <property type="entry name" value="MAJOR FACILITATOR SUPERFAMILY"/>
    <property type="match status" value="1"/>
</dbReference>
<dbReference type="AlphaFoldDB" id="A0A9W8KW81"/>
<dbReference type="PROSITE" id="PS50850">
    <property type="entry name" value="MFS"/>
    <property type="match status" value="1"/>
</dbReference>
<dbReference type="Proteomes" id="UP001151518">
    <property type="component" value="Unassembled WGS sequence"/>
</dbReference>
<dbReference type="SUPFAM" id="SSF103473">
    <property type="entry name" value="MFS general substrate transporter"/>
    <property type="match status" value="1"/>
</dbReference>
<feature type="transmembrane region" description="Helical" evidence="6">
    <location>
        <begin position="256"/>
        <end position="279"/>
    </location>
</feature>
<dbReference type="CDD" id="cd17502">
    <property type="entry name" value="MFS_Azr1_MDR_like"/>
    <property type="match status" value="1"/>
</dbReference>
<feature type="transmembrane region" description="Helical" evidence="6">
    <location>
        <begin position="419"/>
        <end position="440"/>
    </location>
</feature>
<proteinExistence type="predicted"/>
<dbReference type="OrthoDB" id="2351791at2759"/>
<accession>A0A9W8KW81</accession>
<dbReference type="Pfam" id="PF07690">
    <property type="entry name" value="MFS_1"/>
    <property type="match status" value="1"/>
</dbReference>
<evidence type="ECO:0000313" key="8">
    <source>
        <dbReference type="EMBL" id="KAJ2672934.1"/>
    </source>
</evidence>
<keyword evidence="5 6" id="KW-0472">Membrane</keyword>
<feature type="transmembrane region" description="Helical" evidence="6">
    <location>
        <begin position="104"/>
        <end position="122"/>
    </location>
</feature>
<feature type="transmembrane region" description="Helical" evidence="6">
    <location>
        <begin position="134"/>
        <end position="153"/>
    </location>
</feature>
<feature type="transmembrane region" description="Helical" evidence="6">
    <location>
        <begin position="328"/>
        <end position="353"/>
    </location>
</feature>
<feature type="transmembrane region" description="Helical" evidence="6">
    <location>
        <begin position="192"/>
        <end position="216"/>
    </location>
</feature>
<protein>
    <recommendedName>
        <fullName evidence="7">Major facilitator superfamily (MFS) profile domain-containing protein</fullName>
    </recommendedName>
</protein>
<feature type="transmembrane region" description="Helical" evidence="6">
    <location>
        <begin position="395"/>
        <end position="413"/>
    </location>
</feature>
<evidence type="ECO:0000256" key="4">
    <source>
        <dbReference type="ARBA" id="ARBA00022989"/>
    </source>
</evidence>
<dbReference type="Gene3D" id="1.20.1250.20">
    <property type="entry name" value="MFS general substrate transporter like domains"/>
    <property type="match status" value="1"/>
</dbReference>
<comment type="subcellular location">
    <subcellularLocation>
        <location evidence="1">Endomembrane system</location>
        <topology evidence="1">Multi-pass membrane protein</topology>
    </subcellularLocation>
</comment>
<keyword evidence="3 6" id="KW-0812">Transmembrane</keyword>
<dbReference type="InterPro" id="IPR020846">
    <property type="entry name" value="MFS_dom"/>
</dbReference>
<dbReference type="InterPro" id="IPR036259">
    <property type="entry name" value="MFS_trans_sf"/>
</dbReference>
<feature type="transmembrane region" description="Helical" evidence="6">
    <location>
        <begin position="159"/>
        <end position="180"/>
    </location>
</feature>
<keyword evidence="4 6" id="KW-1133">Transmembrane helix</keyword>
<evidence type="ECO:0000256" key="2">
    <source>
        <dbReference type="ARBA" id="ARBA00022448"/>
    </source>
</evidence>
<feature type="domain" description="Major facilitator superfamily (MFS) profile" evidence="7">
    <location>
        <begin position="69"/>
        <end position="558"/>
    </location>
</feature>
<evidence type="ECO:0000256" key="3">
    <source>
        <dbReference type="ARBA" id="ARBA00022692"/>
    </source>
</evidence>
<dbReference type="GO" id="GO:0012505">
    <property type="term" value="C:endomembrane system"/>
    <property type="evidence" value="ECO:0007669"/>
    <property type="project" value="UniProtKB-SubCell"/>
</dbReference>
<organism evidence="8 9">
    <name type="scientific">Coemansia spiralis</name>
    <dbReference type="NCBI Taxonomy" id="417178"/>
    <lineage>
        <taxon>Eukaryota</taxon>
        <taxon>Fungi</taxon>
        <taxon>Fungi incertae sedis</taxon>
        <taxon>Zoopagomycota</taxon>
        <taxon>Kickxellomycotina</taxon>
        <taxon>Kickxellomycetes</taxon>
        <taxon>Kickxellales</taxon>
        <taxon>Kickxellaceae</taxon>
        <taxon>Coemansia</taxon>
    </lineage>
</organism>
<feature type="transmembrane region" description="Helical" evidence="6">
    <location>
        <begin position="66"/>
        <end position="92"/>
    </location>
</feature>
<evidence type="ECO:0000313" key="9">
    <source>
        <dbReference type="Proteomes" id="UP001151518"/>
    </source>
</evidence>
<feature type="transmembrane region" description="Helical" evidence="6">
    <location>
        <begin position="285"/>
        <end position="308"/>
    </location>
</feature>
<evidence type="ECO:0000256" key="5">
    <source>
        <dbReference type="ARBA" id="ARBA00023136"/>
    </source>
</evidence>
<dbReference type="GO" id="GO:0005886">
    <property type="term" value="C:plasma membrane"/>
    <property type="evidence" value="ECO:0007669"/>
    <property type="project" value="TreeGrafter"/>
</dbReference>
<feature type="transmembrane region" description="Helical" evidence="6">
    <location>
        <begin position="461"/>
        <end position="479"/>
    </location>
</feature>
<comment type="caution">
    <text evidence="8">The sequence shown here is derived from an EMBL/GenBank/DDBJ whole genome shotgun (WGS) entry which is preliminary data.</text>
</comment>
<dbReference type="PANTHER" id="PTHR23501:SF191">
    <property type="entry name" value="VACUOLAR BASIC AMINO ACID TRANSPORTER 4"/>
    <property type="match status" value="1"/>
</dbReference>
<reference evidence="8" key="1">
    <citation type="submission" date="2022-07" db="EMBL/GenBank/DDBJ databases">
        <title>Phylogenomic reconstructions and comparative analyses of Kickxellomycotina fungi.</title>
        <authorList>
            <person name="Reynolds N.K."/>
            <person name="Stajich J.E."/>
            <person name="Barry K."/>
            <person name="Grigoriev I.V."/>
            <person name="Crous P."/>
            <person name="Smith M.E."/>
        </authorList>
    </citation>
    <scope>NUCLEOTIDE SEQUENCE</scope>
    <source>
        <strain evidence="8">NRRL 3115</strain>
    </source>
</reference>
<dbReference type="InterPro" id="IPR011701">
    <property type="entry name" value="MFS"/>
</dbReference>
<name>A0A9W8KW81_9FUNG</name>
<sequence>MRPQSGESGVIALADVGMHRVETTASLAGTLTDQGIEIAQPEPVYGKVEEKAEEGQSRQLLYGMKLAMAIISLDLLIFLSALDASIVATAYVPIGNELGALDKAEWIVTSYLITMTAFQPLYGRISDLLGRVETIVFAIVVFLAGSILCAVSKSMTMLIVSRAVQGIGGAGLASLALIVIADIMNERQRGKYVGIFSGTYGVASSIAPVVGGAIVQKSKWPIIFWINIPICVAALVLIVLLLRIPRPRGAVKEKLLRIDFAGALLCLCGVVVLLLSLAWGGREYAWSSSQVICTLVFGVLILVLFVLFEWRLAKVPIVPMHMFKVRNVVFSSLCNLLFGFAINGTVIFIPQWALIVKNATNVTSGAYLVPYCVGMILTSIVSGFLVNKLGRCREIIIVGAAILLVGNCLLLLLGSDGSLGKVIGFMLLSGLGVGTCIQTLNLIGQASVSGRDMATSTTTFMFFRSLGQVLAVSVLSSVIQNTMQARVEALTKTFSAYAQSILDATKDQALLYKSGLPAELIQTYIKDYSDAMHMAFVVLSAFTGVYFVSTLGFKHVELQKVLKKTIDS</sequence>
<gene>
    <name evidence="8" type="ORF">GGI25_004915</name>
</gene>
<feature type="transmembrane region" description="Helical" evidence="6">
    <location>
        <begin position="531"/>
        <end position="553"/>
    </location>
</feature>
<dbReference type="GO" id="GO:0022857">
    <property type="term" value="F:transmembrane transporter activity"/>
    <property type="evidence" value="ECO:0007669"/>
    <property type="project" value="InterPro"/>
</dbReference>
<feature type="transmembrane region" description="Helical" evidence="6">
    <location>
        <begin position="222"/>
        <end position="244"/>
    </location>
</feature>
<evidence type="ECO:0000256" key="6">
    <source>
        <dbReference type="SAM" id="Phobius"/>
    </source>
</evidence>
<evidence type="ECO:0000259" key="7">
    <source>
        <dbReference type="PROSITE" id="PS50850"/>
    </source>
</evidence>
<dbReference type="PRINTS" id="PR01036">
    <property type="entry name" value="TCRTETB"/>
</dbReference>
<keyword evidence="2" id="KW-0813">Transport</keyword>